<keyword evidence="2" id="KW-1185">Reference proteome</keyword>
<dbReference type="Gene3D" id="3.40.190.10">
    <property type="entry name" value="Periplasmic binding protein-like II"/>
    <property type="match status" value="1"/>
</dbReference>
<evidence type="ECO:0000313" key="2">
    <source>
        <dbReference type="Proteomes" id="UP000076967"/>
    </source>
</evidence>
<accession>A0A168LK95</accession>
<proteinExistence type="predicted"/>
<dbReference type="AlphaFoldDB" id="A0A168LK95"/>
<comment type="caution">
    <text evidence="1">The sequence shown here is derived from an EMBL/GenBank/DDBJ whole genome shotgun (WGS) entry which is preliminary data.</text>
</comment>
<evidence type="ECO:0000313" key="1">
    <source>
        <dbReference type="EMBL" id="OAB43504.1"/>
    </source>
</evidence>
<dbReference type="Proteomes" id="UP000076967">
    <property type="component" value="Unassembled WGS sequence"/>
</dbReference>
<name>A0A168LK95_9BACL</name>
<organism evidence="1 2">
    <name type="scientific">Paenibacillus glacialis</name>
    <dbReference type="NCBI Taxonomy" id="494026"/>
    <lineage>
        <taxon>Bacteria</taxon>
        <taxon>Bacillati</taxon>
        <taxon>Bacillota</taxon>
        <taxon>Bacilli</taxon>
        <taxon>Bacillales</taxon>
        <taxon>Paenibacillaceae</taxon>
        <taxon>Paenibacillus</taxon>
    </lineage>
</organism>
<reference evidence="1 2" key="1">
    <citation type="submission" date="2016-03" db="EMBL/GenBank/DDBJ databases">
        <title>Draft genome sequence of Paenibacillus glacialis DSM 22343.</title>
        <authorList>
            <person name="Shin S.-K."/>
            <person name="Yi H."/>
        </authorList>
    </citation>
    <scope>NUCLEOTIDE SEQUENCE [LARGE SCALE GENOMIC DNA]</scope>
    <source>
        <strain evidence="1 2">DSM 22343</strain>
    </source>
</reference>
<dbReference type="EMBL" id="LVJH01000013">
    <property type="protein sequence ID" value="OAB43504.1"/>
    <property type="molecule type" value="Genomic_DNA"/>
</dbReference>
<dbReference type="STRING" id="494026.PGLA_08820"/>
<protein>
    <submittedName>
        <fullName evidence="1">Uncharacterized protein</fullName>
    </submittedName>
</protein>
<dbReference type="RefSeq" id="WP_068531689.1">
    <property type="nucleotide sequence ID" value="NZ_LVJH01000013.1"/>
</dbReference>
<gene>
    <name evidence="1" type="ORF">PGLA_08820</name>
</gene>
<sequence>MFAKYGVEVPHDGMTWQEIIDIARRFPTEGDEKTRVYGLGSEYGMSMENLASSIANTQGLIYQSGYNENHTEYRFMEASL</sequence>